<dbReference type="EMBL" id="JACJMO010000003">
    <property type="protein sequence ID" value="MBM6856833.1"/>
    <property type="molecule type" value="Genomic_DNA"/>
</dbReference>
<protein>
    <submittedName>
        <fullName evidence="1">Uncharacterized protein</fullName>
    </submittedName>
</protein>
<proteinExistence type="predicted"/>
<reference evidence="1 2" key="1">
    <citation type="journal article" date="2021" name="Sci. Rep.">
        <title>The distribution of antibiotic resistance genes in chicken gut microbiota commensals.</title>
        <authorList>
            <person name="Juricova H."/>
            <person name="Matiasovicova J."/>
            <person name="Kubasova T."/>
            <person name="Cejkova D."/>
            <person name="Rychlik I."/>
        </authorList>
    </citation>
    <scope>NUCLEOTIDE SEQUENCE [LARGE SCALE GENOMIC DNA]</scope>
    <source>
        <strain evidence="1 2">An421</strain>
    </source>
</reference>
<dbReference type="Gene3D" id="2.180.10.10">
    <property type="entry name" value="RHS repeat-associated core"/>
    <property type="match status" value="1"/>
</dbReference>
<keyword evidence="2" id="KW-1185">Reference proteome</keyword>
<comment type="caution">
    <text evidence="1">The sequence shown here is derived from an EMBL/GenBank/DDBJ whole genome shotgun (WGS) entry which is preliminary data.</text>
</comment>
<organism evidence="1 2">
    <name type="scientific">Caecibacteroides pullorum</name>
    <dbReference type="NCBI Taxonomy" id="2725562"/>
    <lineage>
        <taxon>Bacteria</taxon>
        <taxon>Pseudomonadati</taxon>
        <taxon>Bacteroidota</taxon>
        <taxon>Bacteroidia</taxon>
        <taxon>Bacteroidales</taxon>
        <taxon>Bacteroidaceae</taxon>
        <taxon>Caecibacteroides</taxon>
    </lineage>
</organism>
<evidence type="ECO:0000313" key="2">
    <source>
        <dbReference type="Proteomes" id="UP000698924"/>
    </source>
</evidence>
<dbReference type="NCBIfam" id="TIGR01643">
    <property type="entry name" value="YD_repeat_2x"/>
    <property type="match status" value="1"/>
</dbReference>
<dbReference type="AlphaFoldDB" id="A0AA41D6V4"/>
<dbReference type="InterPro" id="IPR006530">
    <property type="entry name" value="YD"/>
</dbReference>
<evidence type="ECO:0000313" key="1">
    <source>
        <dbReference type="EMBL" id="MBM6856833.1"/>
    </source>
</evidence>
<sequence>MVGHAVRRLFLYYSGDEEEGIGCTRFPMCPLAYRQELQKHYVEGGTTNPTVRSVDYTLYSHSNVVTADDRVYFDRVMEYVSPTLTFPSSSSSTVSGFYLGEATVHCYDNRSEFPSSYYTTPGMLESIDEPLNNASLLCSETRSELHEHAWKSGERTHARPFRLVTVNELKRTALVEGVDESMVQNSLRLRELYGSTFTRLSGKDYTVVDNDPTGRGETLYYGGGLSYTRSVSHTREGSYNRIRRTAVSTSSGVDELTEYTYPFDRQGPVDQLMTSAHDLSTPVEVKQYAGGELYRTVRYVYAADASTTRGYSLRSVEESTDGSGGTFRTVESYSSYLPCGKPCQVTSADGTVTSLLWSHGGKHLLASARNLPFSVLTSAGLSPSELSDSQSVPESVYTLLDGLRSSHPEAQLEYWRYDAHVGPTGHTAPDGTSTYYGYDSAGRLNVIKDNEQHILSTYEYHESNPN</sequence>
<name>A0AA41D6V4_9BACT</name>
<accession>A0AA41D6V4</accession>
<dbReference type="RefSeq" id="WP_204971237.1">
    <property type="nucleotide sequence ID" value="NZ_JAAZTS010000003.1"/>
</dbReference>
<gene>
    <name evidence="1" type="ORF">H6D15_04330</name>
</gene>
<dbReference type="Proteomes" id="UP000698924">
    <property type="component" value="Unassembled WGS sequence"/>
</dbReference>